<dbReference type="RefSeq" id="WP_377542917.1">
    <property type="nucleotide sequence ID" value="NZ_JBHSBN010000003.1"/>
</dbReference>
<feature type="chain" id="PRO_5045613237" evidence="1">
    <location>
        <begin position="27"/>
        <end position="222"/>
    </location>
</feature>
<protein>
    <submittedName>
        <fullName evidence="2">Tat pathway signal sequence domain protein</fullName>
    </submittedName>
</protein>
<reference evidence="3" key="1">
    <citation type="journal article" date="2019" name="Int. J. Syst. Evol. Microbiol.">
        <title>The Global Catalogue of Microorganisms (GCM) 10K type strain sequencing project: providing services to taxonomists for standard genome sequencing and annotation.</title>
        <authorList>
            <consortium name="The Broad Institute Genomics Platform"/>
            <consortium name="The Broad Institute Genome Sequencing Center for Infectious Disease"/>
            <person name="Wu L."/>
            <person name="Ma J."/>
        </authorList>
    </citation>
    <scope>NUCLEOTIDE SEQUENCE [LARGE SCALE GENOMIC DNA]</scope>
    <source>
        <strain evidence="3">2902at01</strain>
    </source>
</reference>
<feature type="signal peptide" evidence="1">
    <location>
        <begin position="1"/>
        <end position="26"/>
    </location>
</feature>
<proteinExistence type="predicted"/>
<gene>
    <name evidence="2" type="ORF">ACFOX0_07165</name>
</gene>
<dbReference type="Proteomes" id="UP001595868">
    <property type="component" value="Unassembled WGS sequence"/>
</dbReference>
<keyword evidence="3" id="KW-1185">Reference proteome</keyword>
<keyword evidence="1" id="KW-0732">Signal</keyword>
<evidence type="ECO:0000313" key="2">
    <source>
        <dbReference type="EMBL" id="MFC4105713.1"/>
    </source>
</evidence>
<evidence type="ECO:0000256" key="1">
    <source>
        <dbReference type="SAM" id="SignalP"/>
    </source>
</evidence>
<name>A0ABV8KI08_9ACTN</name>
<comment type="caution">
    <text evidence="2">The sequence shown here is derived from an EMBL/GenBank/DDBJ whole genome shotgun (WGS) entry which is preliminary data.</text>
</comment>
<organism evidence="2 3">
    <name type="scientific">Micromonospora zhanjiangensis</name>
    <dbReference type="NCBI Taxonomy" id="1522057"/>
    <lineage>
        <taxon>Bacteria</taxon>
        <taxon>Bacillati</taxon>
        <taxon>Actinomycetota</taxon>
        <taxon>Actinomycetes</taxon>
        <taxon>Micromonosporales</taxon>
        <taxon>Micromonosporaceae</taxon>
        <taxon>Micromonospora</taxon>
    </lineage>
</organism>
<evidence type="ECO:0000313" key="3">
    <source>
        <dbReference type="Proteomes" id="UP001595868"/>
    </source>
</evidence>
<sequence>MSRYRQFAAVAATALIALMLPSPARAAEDVAVLTTESVGGPNVAVGDVASASLRAGTTANFYSSATGTSGVKCTQSGFTATVTDNPAAPGTATESLTAQTFGGCTSNVFGTTSVRSVTVNNLPYTTTVTSDGVVTIKGADGAPVKSTIVLGTLLGTVTCVYEADGNTLSGTASNDTVSIGFAAQKFTRVSGSSLCFSAGYFTATYSPVRDTSQADSPIIYVN</sequence>
<dbReference type="EMBL" id="JBHSBN010000003">
    <property type="protein sequence ID" value="MFC4105713.1"/>
    <property type="molecule type" value="Genomic_DNA"/>
</dbReference>
<accession>A0ABV8KI08</accession>